<dbReference type="KEGG" id="sfm:108939926"/>
<evidence type="ECO:0000313" key="6">
    <source>
        <dbReference type="Proteomes" id="UP000694397"/>
    </source>
</evidence>
<feature type="compositionally biased region" description="Low complexity" evidence="1">
    <location>
        <begin position="220"/>
        <end position="235"/>
    </location>
</feature>
<accession>A0A0P7TNN8</accession>
<dbReference type="OrthoDB" id="1259151at2759"/>
<dbReference type="SUPFAM" id="SSF50729">
    <property type="entry name" value="PH domain-like"/>
    <property type="match status" value="1"/>
</dbReference>
<evidence type="ECO:0000313" key="5">
    <source>
        <dbReference type="Proteomes" id="UP000034805"/>
    </source>
</evidence>
<dbReference type="GO" id="GO:0005634">
    <property type="term" value="C:nucleus"/>
    <property type="evidence" value="ECO:0007669"/>
    <property type="project" value="TreeGrafter"/>
</dbReference>
<dbReference type="CDD" id="cd13214">
    <property type="entry name" value="PH-GRAM_WBP2"/>
    <property type="match status" value="1"/>
</dbReference>
<proteinExistence type="predicted"/>
<dbReference type="GeneTree" id="ENSGT00530000063718"/>
<dbReference type="EMBL" id="JARO02008366">
    <property type="protein sequence ID" value="KPP62818.1"/>
    <property type="molecule type" value="Genomic_DNA"/>
</dbReference>
<dbReference type="Ensembl" id="ENSSFOT00015067755.1">
    <property type="protein sequence ID" value="ENSSFOP00015063437.1"/>
    <property type="gene ID" value="ENSSFOG00015030033.1"/>
</dbReference>
<reference evidence="4" key="3">
    <citation type="submission" date="2025-05" db="UniProtKB">
        <authorList>
            <consortium name="Ensembl"/>
        </authorList>
    </citation>
    <scope>IDENTIFICATION</scope>
</reference>
<gene>
    <name evidence="4" type="primary">WBP2</name>
    <name evidence="3" type="ORF">Z043_118979</name>
</gene>
<feature type="region of interest" description="Disordered" evidence="1">
    <location>
        <begin position="175"/>
        <end position="261"/>
    </location>
</feature>
<evidence type="ECO:0000313" key="3">
    <source>
        <dbReference type="EMBL" id="KPP62818.1"/>
    </source>
</evidence>
<dbReference type="GeneID" id="108939926"/>
<keyword evidence="6" id="KW-1185">Reference proteome</keyword>
<dbReference type="PANTHER" id="PTHR31606">
    <property type="entry name" value="WW DOMAIN BINDING PROTEIN 2, ISOFORM E"/>
    <property type="match status" value="1"/>
</dbReference>
<dbReference type="CTD" id="23558"/>
<reference evidence="4 6" key="2">
    <citation type="submission" date="2019-04" db="EMBL/GenBank/DDBJ databases">
        <authorList>
            <consortium name="Wellcome Sanger Institute Data Sharing"/>
        </authorList>
    </citation>
    <scope>NUCLEOTIDE SEQUENCE [LARGE SCALE GENOMIC DNA]</scope>
</reference>
<organism evidence="3 5">
    <name type="scientific">Scleropages formosus</name>
    <name type="common">Asian bonytongue</name>
    <name type="synonym">Osteoglossum formosum</name>
    <dbReference type="NCBI Taxonomy" id="113540"/>
    <lineage>
        <taxon>Eukaryota</taxon>
        <taxon>Metazoa</taxon>
        <taxon>Chordata</taxon>
        <taxon>Craniata</taxon>
        <taxon>Vertebrata</taxon>
        <taxon>Euteleostomi</taxon>
        <taxon>Actinopterygii</taxon>
        <taxon>Neopterygii</taxon>
        <taxon>Teleostei</taxon>
        <taxon>Osteoglossocephala</taxon>
        <taxon>Osteoglossomorpha</taxon>
        <taxon>Osteoglossiformes</taxon>
        <taxon>Osteoglossidae</taxon>
        <taxon>Scleropages</taxon>
    </lineage>
</organism>
<dbReference type="InterPro" id="IPR044852">
    <property type="entry name" value="WBP2-like"/>
</dbReference>
<reference evidence="3 5" key="1">
    <citation type="submission" date="2015-08" db="EMBL/GenBank/DDBJ databases">
        <title>The genome of the Asian arowana (Scleropages formosus).</title>
        <authorList>
            <person name="Tan M.H."/>
            <person name="Gan H.M."/>
            <person name="Croft L.J."/>
            <person name="Austin C.M."/>
        </authorList>
    </citation>
    <scope>NUCLEOTIDE SEQUENCE [LARGE SCALE GENOMIC DNA]</scope>
    <source>
        <strain evidence="3">Aro1</strain>
    </source>
</reference>
<dbReference type="RefSeq" id="XP_018617124.1">
    <property type="nucleotide sequence ID" value="XM_018761608.2"/>
</dbReference>
<dbReference type="STRING" id="113540.ENSSFOP00015063437"/>
<dbReference type="AlphaFoldDB" id="A0A0P7TNN8"/>
<feature type="compositionally biased region" description="Basic and acidic residues" evidence="1">
    <location>
        <begin position="244"/>
        <end position="261"/>
    </location>
</feature>
<feature type="compositionally biased region" description="Pro residues" evidence="1">
    <location>
        <begin position="175"/>
        <end position="204"/>
    </location>
</feature>
<dbReference type="Proteomes" id="UP000694397">
    <property type="component" value="Chromosome 20"/>
</dbReference>
<sequence>MALNKNNSESGGVIINNSESILMTYENVELVFSDAESLPEPFRKSKKGTVYLTPYRVIFLAKGRDSLQSFMMPFYLMKNCEVKQPVLGANYIKGAVNAEPGGGWEGSATFKLVFTAGGAIEFGQYMLQVAAQASRGQPVTGAFGCTYMANGAYAYSPPPPVNGMYPAEPPPGYSYPGPPPQGGFYPAPPTFDSPAAYMPPPPYSGPLAQASHDPDLPNTPAAEAKAAEAAASASSAPPPSHVYLPHDKPPPYSPPEDKKTQ</sequence>
<dbReference type="GO" id="GO:0003713">
    <property type="term" value="F:transcription coactivator activity"/>
    <property type="evidence" value="ECO:0007669"/>
    <property type="project" value="InterPro"/>
</dbReference>
<dbReference type="GO" id="GO:0031490">
    <property type="term" value="F:chromatin DNA binding"/>
    <property type="evidence" value="ECO:0007669"/>
    <property type="project" value="TreeGrafter"/>
</dbReference>
<dbReference type="PANTHER" id="PTHR31606:SF4">
    <property type="entry name" value="WW DOMAIN-BINDING PROTEIN 2"/>
    <property type="match status" value="1"/>
</dbReference>
<protein>
    <submittedName>
        <fullName evidence="4">WW domain binding protein 2</fullName>
    </submittedName>
    <submittedName>
        <fullName evidence="3">WW domain-binding protein 2-like</fullName>
    </submittedName>
</protein>
<evidence type="ECO:0000259" key="2">
    <source>
        <dbReference type="Pfam" id="PF02893"/>
    </source>
</evidence>
<dbReference type="Proteomes" id="UP000034805">
    <property type="component" value="Unassembled WGS sequence"/>
</dbReference>
<evidence type="ECO:0000313" key="4">
    <source>
        <dbReference type="Ensembl" id="ENSSFOP00015063437.1"/>
    </source>
</evidence>
<dbReference type="Pfam" id="PF02893">
    <property type="entry name" value="GRAM"/>
    <property type="match status" value="1"/>
</dbReference>
<name>A0A0P7TNN8_SCLFO</name>
<feature type="domain" description="GRAM" evidence="2">
    <location>
        <begin position="45"/>
        <end position="130"/>
    </location>
</feature>
<evidence type="ECO:0000256" key="1">
    <source>
        <dbReference type="SAM" id="MobiDB-lite"/>
    </source>
</evidence>
<dbReference type="InterPro" id="IPR004182">
    <property type="entry name" value="GRAM"/>
</dbReference>